<evidence type="ECO:0000256" key="1">
    <source>
        <dbReference type="SAM" id="MobiDB-lite"/>
    </source>
</evidence>
<reference evidence="2 3" key="2">
    <citation type="submission" date="2018-11" db="EMBL/GenBank/DDBJ databases">
        <authorList>
            <consortium name="Pathogen Informatics"/>
        </authorList>
    </citation>
    <scope>NUCLEOTIDE SEQUENCE [LARGE SCALE GENOMIC DNA]</scope>
</reference>
<protein>
    <submittedName>
        <fullName evidence="2 4">Uncharacterized protein</fullName>
    </submittedName>
</protein>
<dbReference type="WBParaSite" id="TCNE_0000161701-mRNA-1">
    <property type="protein sequence ID" value="TCNE_0000161701-mRNA-1"/>
    <property type="gene ID" value="TCNE_0000161701"/>
</dbReference>
<dbReference type="Proteomes" id="UP000050794">
    <property type="component" value="Unassembled WGS sequence"/>
</dbReference>
<sequence>MRGHIYQAGTAKKADQLSLDILNLNASQTFRAPHKTRQLSVEGKESYSGSVCSSISPLSKEEEDESGNDYEWNASNASKHRVESPQHRKMDTVVCSSLDAVQSRDRQLGAASLMCAVGRQVGCHADSCATLLTNTFADERRQPSAAANGVDS</sequence>
<organism evidence="3 4">
    <name type="scientific">Toxocara canis</name>
    <name type="common">Canine roundworm</name>
    <dbReference type="NCBI Taxonomy" id="6265"/>
    <lineage>
        <taxon>Eukaryota</taxon>
        <taxon>Metazoa</taxon>
        <taxon>Ecdysozoa</taxon>
        <taxon>Nematoda</taxon>
        <taxon>Chromadorea</taxon>
        <taxon>Rhabditida</taxon>
        <taxon>Spirurina</taxon>
        <taxon>Ascaridomorpha</taxon>
        <taxon>Ascaridoidea</taxon>
        <taxon>Toxocaridae</taxon>
        <taxon>Toxocara</taxon>
    </lineage>
</organism>
<evidence type="ECO:0000313" key="3">
    <source>
        <dbReference type="Proteomes" id="UP000050794"/>
    </source>
</evidence>
<evidence type="ECO:0000313" key="4">
    <source>
        <dbReference type="WBParaSite" id="TCNE_0000161701-mRNA-1"/>
    </source>
</evidence>
<proteinExistence type="predicted"/>
<dbReference type="EMBL" id="UYWY01001297">
    <property type="protein sequence ID" value="VDM26508.1"/>
    <property type="molecule type" value="Genomic_DNA"/>
</dbReference>
<feature type="compositionally biased region" description="Polar residues" evidence="1">
    <location>
        <begin position="47"/>
        <end position="57"/>
    </location>
</feature>
<name>A0A183TZE8_TOXCA</name>
<evidence type="ECO:0000313" key="2">
    <source>
        <dbReference type="EMBL" id="VDM26508.1"/>
    </source>
</evidence>
<reference evidence="4" key="1">
    <citation type="submission" date="2016-06" db="UniProtKB">
        <authorList>
            <consortium name="WormBaseParasite"/>
        </authorList>
    </citation>
    <scope>IDENTIFICATION</scope>
</reference>
<dbReference type="AlphaFoldDB" id="A0A183TZE8"/>
<gene>
    <name evidence="2" type="ORF">TCNE_LOCUS1618</name>
</gene>
<keyword evidence="3" id="KW-1185">Reference proteome</keyword>
<accession>A0A183TZE8</accession>
<feature type="region of interest" description="Disordered" evidence="1">
    <location>
        <begin position="35"/>
        <end position="88"/>
    </location>
</feature>